<accession>A0ABR0QGB6</accession>
<organism evidence="3 4">
    <name type="scientific">Gossypium arboreum</name>
    <name type="common">Tree cotton</name>
    <name type="synonym">Gossypium nanking</name>
    <dbReference type="NCBI Taxonomy" id="29729"/>
    <lineage>
        <taxon>Eukaryota</taxon>
        <taxon>Viridiplantae</taxon>
        <taxon>Streptophyta</taxon>
        <taxon>Embryophyta</taxon>
        <taxon>Tracheophyta</taxon>
        <taxon>Spermatophyta</taxon>
        <taxon>Magnoliopsida</taxon>
        <taxon>eudicotyledons</taxon>
        <taxon>Gunneridae</taxon>
        <taxon>Pentapetalae</taxon>
        <taxon>rosids</taxon>
        <taxon>malvids</taxon>
        <taxon>Malvales</taxon>
        <taxon>Malvaceae</taxon>
        <taxon>Malvoideae</taxon>
        <taxon>Gossypium</taxon>
    </lineage>
</organism>
<keyword evidence="1" id="KW-0812">Transmembrane</keyword>
<dbReference type="Proteomes" id="UP001358586">
    <property type="component" value="Chromosome 3"/>
</dbReference>
<sequence>MRVRACKGFSHWGFTQRTRTKGLAYRLPISFLYFSTGWFAIIENLSDLVINFNHPLYLHLSDTPSALLVSHQLLGIDNYNVWSRSMKIALLAKNKLVSRELSAGIVFASSVTAVWKDLGERFYKSNIVDEPITNCKSNLLYACTKGILEAVEFECCRFSNPASLHSAHVVQKKQFNGTCHHFKIKGYKREKNCYRIIGYPADFKFTKKKTNNVLGSAVNNVSVNDSASSGEVSRNVGTVSGPQVPVFTQTQYQ</sequence>
<keyword evidence="4" id="KW-1185">Reference proteome</keyword>
<evidence type="ECO:0000313" key="3">
    <source>
        <dbReference type="EMBL" id="KAK5838335.1"/>
    </source>
</evidence>
<dbReference type="PANTHER" id="PTHR37610:SF78">
    <property type="entry name" value="GAG-POLYPEPTIDE OF LTR COPIA-TYPE-RELATED"/>
    <property type="match status" value="1"/>
</dbReference>
<feature type="transmembrane region" description="Helical" evidence="1">
    <location>
        <begin position="23"/>
        <end position="41"/>
    </location>
</feature>
<evidence type="ECO:0000313" key="4">
    <source>
        <dbReference type="Proteomes" id="UP001358586"/>
    </source>
</evidence>
<dbReference type="EMBL" id="JARKNE010000003">
    <property type="protein sequence ID" value="KAK5838335.1"/>
    <property type="molecule type" value="Genomic_DNA"/>
</dbReference>
<keyword evidence="1" id="KW-1133">Transmembrane helix</keyword>
<comment type="caution">
    <text evidence="3">The sequence shown here is derived from an EMBL/GenBank/DDBJ whole genome shotgun (WGS) entry which is preliminary data.</text>
</comment>
<name>A0ABR0QGB6_GOSAR</name>
<evidence type="ECO:0000259" key="2">
    <source>
        <dbReference type="Pfam" id="PF14244"/>
    </source>
</evidence>
<protein>
    <recommendedName>
        <fullName evidence="2">Retrotransposon Copia-like N-terminal domain-containing protein</fullName>
    </recommendedName>
</protein>
<dbReference type="InterPro" id="IPR029472">
    <property type="entry name" value="Copia-like_N"/>
</dbReference>
<keyword evidence="1" id="KW-0472">Membrane</keyword>
<evidence type="ECO:0000256" key="1">
    <source>
        <dbReference type="SAM" id="Phobius"/>
    </source>
</evidence>
<dbReference type="Pfam" id="PF14244">
    <property type="entry name" value="Retrotran_gag_3"/>
    <property type="match status" value="1"/>
</dbReference>
<gene>
    <name evidence="3" type="ORF">PVK06_007064</name>
</gene>
<reference evidence="3 4" key="1">
    <citation type="submission" date="2023-03" db="EMBL/GenBank/DDBJ databases">
        <title>WGS of Gossypium arboreum.</title>
        <authorList>
            <person name="Yu D."/>
        </authorList>
    </citation>
    <scope>NUCLEOTIDE SEQUENCE [LARGE SCALE GENOMIC DNA]</scope>
    <source>
        <tissue evidence="3">Leaf</tissue>
    </source>
</reference>
<proteinExistence type="predicted"/>
<dbReference type="PANTHER" id="PTHR37610">
    <property type="entry name" value="CCHC-TYPE DOMAIN-CONTAINING PROTEIN"/>
    <property type="match status" value="1"/>
</dbReference>
<feature type="domain" description="Retrotransposon Copia-like N-terminal" evidence="2">
    <location>
        <begin position="59"/>
        <end position="96"/>
    </location>
</feature>